<dbReference type="PANTHER" id="PTHR13190:SF1">
    <property type="entry name" value="AUTOPHAGY-RELATED 2, ISOFORM A"/>
    <property type="match status" value="1"/>
</dbReference>
<accession>F4SCA6</accession>
<dbReference type="Pfam" id="PF13329">
    <property type="entry name" value="ATG2_CAD"/>
    <property type="match status" value="1"/>
</dbReference>
<dbReference type="GO" id="GO:0061908">
    <property type="term" value="C:phagophore"/>
    <property type="evidence" value="ECO:0007669"/>
    <property type="project" value="TreeGrafter"/>
</dbReference>
<comment type="catalytic activity">
    <reaction evidence="11">
        <text>a 1,2-diacyl-sn-glycero-3-phosphoethanolamine(in) = a 1,2-diacyl-sn-glycero-3-phosphoethanolamine(out)</text>
        <dbReference type="Rhea" id="RHEA:38895"/>
        <dbReference type="ChEBI" id="CHEBI:64612"/>
    </reaction>
</comment>
<comment type="subcellular location">
    <subcellularLocation>
        <location evidence="1">Endoplasmic reticulum membrane</location>
        <topology evidence="1">Peripheral membrane protein</topology>
    </subcellularLocation>
    <subcellularLocation>
        <location evidence="2">Preautophagosomal structure membrane</location>
        <topology evidence="2">Peripheral membrane protein</topology>
    </subcellularLocation>
</comment>
<dbReference type="AlphaFoldDB" id="F4SCA6"/>
<gene>
    <name evidence="13" type="ORF">MELLADRAFT_114138</name>
</gene>
<keyword evidence="7" id="KW-0072">Autophagy</keyword>
<dbReference type="GO" id="GO:0043495">
    <property type="term" value="F:protein-membrane adaptor activity"/>
    <property type="evidence" value="ECO:0007669"/>
    <property type="project" value="TreeGrafter"/>
</dbReference>
<evidence type="ECO:0000256" key="6">
    <source>
        <dbReference type="ARBA" id="ARBA00022824"/>
    </source>
</evidence>
<dbReference type="GO" id="GO:0034727">
    <property type="term" value="P:piecemeal microautophagy of the nucleus"/>
    <property type="evidence" value="ECO:0007669"/>
    <property type="project" value="TreeGrafter"/>
</dbReference>
<evidence type="ECO:0000256" key="12">
    <source>
        <dbReference type="ARBA" id="ARBA00024631"/>
    </source>
</evidence>
<comment type="catalytic activity">
    <reaction evidence="12">
        <text>a 1,2-diacyl-sn-glycero-3-phosphocholine(in) = a 1,2-diacyl-sn-glycero-3-phosphocholine(out)</text>
        <dbReference type="Rhea" id="RHEA:38571"/>
        <dbReference type="ChEBI" id="CHEBI:57643"/>
    </reaction>
</comment>
<evidence type="ECO:0000256" key="2">
    <source>
        <dbReference type="ARBA" id="ARBA00004623"/>
    </source>
</evidence>
<dbReference type="InterPro" id="IPR026849">
    <property type="entry name" value="ATG2"/>
</dbReference>
<evidence type="ECO:0000256" key="4">
    <source>
        <dbReference type="ARBA" id="ARBA00018070"/>
    </source>
</evidence>
<dbReference type="GeneID" id="18925227"/>
<comment type="catalytic activity">
    <reaction evidence="10">
        <text>a 1,2-diacyl-sn-glycero-3-phospho-L-serine(in) = a 1,2-diacyl-sn-glycero-3-phospho-L-serine(out)</text>
        <dbReference type="Rhea" id="RHEA:38663"/>
        <dbReference type="ChEBI" id="CHEBI:57262"/>
    </reaction>
</comment>
<comment type="similarity">
    <text evidence="3">Belongs to the ATG2 family.</text>
</comment>
<name>F4SCA6_MELLP</name>
<evidence type="ECO:0000313" key="13">
    <source>
        <dbReference type="EMBL" id="EGF97720.1"/>
    </source>
</evidence>
<keyword evidence="6" id="KW-0256">Endoplasmic reticulum</keyword>
<dbReference type="GO" id="GO:0061723">
    <property type="term" value="P:glycophagy"/>
    <property type="evidence" value="ECO:0007669"/>
    <property type="project" value="TreeGrafter"/>
</dbReference>
<evidence type="ECO:0000256" key="1">
    <source>
        <dbReference type="ARBA" id="ARBA00004406"/>
    </source>
</evidence>
<dbReference type="Proteomes" id="UP000001072">
    <property type="component" value="Unassembled WGS sequence"/>
</dbReference>
<dbReference type="STRING" id="747676.F4SCA6"/>
<dbReference type="EMBL" id="GL883204">
    <property type="protein sequence ID" value="EGF97720.1"/>
    <property type="molecule type" value="Genomic_DNA"/>
</dbReference>
<dbReference type="VEuPathDB" id="FungiDB:MELLADRAFT_114138"/>
<sequence>MNRCAVSITIRTTGSLANSSSKTIMVDLVVRGIILHIGPQFTCIRDLLAFVKAPPDVSPEIQGTLTLLLAEGQSGCVHSGSLEVSLCADSTESLGDVIAGLGQISLTEQKSEVELDYDHTEEPSQSQEDLQASLLKSAIQDTRFRKPLLPFELGEDLVHEDYPSDADFVQANSARTGLKTKLTDSHLPSIIRNYILMKFLTELRPNDGGNLRSTGSPMLRVKFDLVDSPDEDGKQEAILKLKIVPLRLYVDQDAVDFLKTYFGFQKENRQLDKSSIEKKTKEGF</sequence>
<organism evidence="14">
    <name type="scientific">Melampsora larici-populina (strain 98AG31 / pathotype 3-4-7)</name>
    <name type="common">Poplar leaf rust fungus</name>
    <dbReference type="NCBI Taxonomy" id="747676"/>
    <lineage>
        <taxon>Eukaryota</taxon>
        <taxon>Fungi</taxon>
        <taxon>Dikarya</taxon>
        <taxon>Basidiomycota</taxon>
        <taxon>Pucciniomycotina</taxon>
        <taxon>Pucciniomycetes</taxon>
        <taxon>Pucciniales</taxon>
        <taxon>Melampsoraceae</taxon>
        <taxon>Melampsora</taxon>
    </lineage>
</organism>
<reference evidence="14" key="1">
    <citation type="journal article" date="2011" name="Proc. Natl. Acad. Sci. U.S.A.">
        <title>Obligate biotrophy features unraveled by the genomic analysis of rust fungi.</title>
        <authorList>
            <person name="Duplessis S."/>
            <person name="Cuomo C.A."/>
            <person name="Lin Y.-C."/>
            <person name="Aerts A."/>
            <person name="Tisserant E."/>
            <person name="Veneault-Fourrey C."/>
            <person name="Joly D.L."/>
            <person name="Hacquard S."/>
            <person name="Amselem J."/>
            <person name="Cantarel B.L."/>
            <person name="Chiu R."/>
            <person name="Coutinho P.M."/>
            <person name="Feau N."/>
            <person name="Field M."/>
            <person name="Frey P."/>
            <person name="Gelhaye E."/>
            <person name="Goldberg J."/>
            <person name="Grabherr M.G."/>
            <person name="Kodira C.D."/>
            <person name="Kohler A."/>
            <person name="Kuees U."/>
            <person name="Lindquist E.A."/>
            <person name="Lucas S.M."/>
            <person name="Mago R."/>
            <person name="Mauceli E."/>
            <person name="Morin E."/>
            <person name="Murat C."/>
            <person name="Pangilinan J.L."/>
            <person name="Park R."/>
            <person name="Pearson M."/>
            <person name="Quesneville H."/>
            <person name="Rouhier N."/>
            <person name="Sakthikumar S."/>
            <person name="Salamov A.A."/>
            <person name="Schmutz J."/>
            <person name="Selles B."/>
            <person name="Shapiro H."/>
            <person name="Tanguay P."/>
            <person name="Tuskan G.A."/>
            <person name="Henrissat B."/>
            <person name="Van de Peer Y."/>
            <person name="Rouze P."/>
            <person name="Ellis J.G."/>
            <person name="Dodds P.N."/>
            <person name="Schein J.E."/>
            <person name="Zhong S."/>
            <person name="Hamelin R.C."/>
            <person name="Grigoriev I.V."/>
            <person name="Szabo L.J."/>
            <person name="Martin F."/>
        </authorList>
    </citation>
    <scope>NUCLEOTIDE SEQUENCE [LARGE SCALE GENOMIC DNA]</scope>
    <source>
        <strain evidence="14">98AG31 / pathotype 3-4-7</strain>
    </source>
</reference>
<keyword evidence="8" id="KW-0445">Lipid transport</keyword>
<evidence type="ECO:0000256" key="11">
    <source>
        <dbReference type="ARBA" id="ARBA00024615"/>
    </source>
</evidence>
<evidence type="ECO:0000256" key="7">
    <source>
        <dbReference type="ARBA" id="ARBA00023006"/>
    </source>
</evidence>
<evidence type="ECO:0000256" key="8">
    <source>
        <dbReference type="ARBA" id="ARBA00023055"/>
    </source>
</evidence>
<proteinExistence type="inferred from homology"/>
<dbReference type="GO" id="GO:0061709">
    <property type="term" value="P:reticulophagy"/>
    <property type="evidence" value="ECO:0007669"/>
    <property type="project" value="TreeGrafter"/>
</dbReference>
<evidence type="ECO:0000256" key="5">
    <source>
        <dbReference type="ARBA" id="ARBA00022448"/>
    </source>
</evidence>
<keyword evidence="14" id="KW-1185">Reference proteome</keyword>
<dbReference type="OrthoDB" id="18982at2759"/>
<dbReference type="GO" id="GO:0000422">
    <property type="term" value="P:autophagy of mitochondrion"/>
    <property type="evidence" value="ECO:0007669"/>
    <property type="project" value="TreeGrafter"/>
</dbReference>
<keyword evidence="5" id="KW-0813">Transport</keyword>
<keyword evidence="9" id="KW-0472">Membrane</keyword>
<evidence type="ECO:0000313" key="14">
    <source>
        <dbReference type="Proteomes" id="UP000001072"/>
    </source>
</evidence>
<evidence type="ECO:0000256" key="10">
    <source>
        <dbReference type="ARBA" id="ARBA00024479"/>
    </source>
</evidence>
<dbReference type="KEGG" id="mlr:MELLADRAFT_114138"/>
<dbReference type="GO" id="GO:0000045">
    <property type="term" value="P:autophagosome assembly"/>
    <property type="evidence" value="ECO:0007669"/>
    <property type="project" value="TreeGrafter"/>
</dbReference>
<evidence type="ECO:0000256" key="9">
    <source>
        <dbReference type="ARBA" id="ARBA00023136"/>
    </source>
</evidence>
<dbReference type="GO" id="GO:0005789">
    <property type="term" value="C:endoplasmic reticulum membrane"/>
    <property type="evidence" value="ECO:0007669"/>
    <property type="project" value="UniProtKB-SubCell"/>
</dbReference>
<dbReference type="HOGENOM" id="CLU_980333_0_0_1"/>
<dbReference type="RefSeq" id="XP_007419017.1">
    <property type="nucleotide sequence ID" value="XM_007418955.1"/>
</dbReference>
<dbReference type="PANTHER" id="PTHR13190">
    <property type="entry name" value="AUTOPHAGY-RELATED 2, ISOFORM A"/>
    <property type="match status" value="1"/>
</dbReference>
<dbReference type="GO" id="GO:0006869">
    <property type="term" value="P:lipid transport"/>
    <property type="evidence" value="ECO:0007669"/>
    <property type="project" value="UniProtKB-KW"/>
</dbReference>
<protein>
    <recommendedName>
        <fullName evidence="4">Autophagy-related protein 2</fullName>
    </recommendedName>
</protein>
<dbReference type="InParanoid" id="F4SCA6"/>
<dbReference type="GO" id="GO:0032266">
    <property type="term" value="F:phosphatidylinositol-3-phosphate binding"/>
    <property type="evidence" value="ECO:0007669"/>
    <property type="project" value="TreeGrafter"/>
</dbReference>
<evidence type="ECO:0000256" key="3">
    <source>
        <dbReference type="ARBA" id="ARBA00009714"/>
    </source>
</evidence>
<dbReference type="GO" id="GO:0034045">
    <property type="term" value="C:phagophore assembly site membrane"/>
    <property type="evidence" value="ECO:0007669"/>
    <property type="project" value="UniProtKB-SubCell"/>
</dbReference>